<protein>
    <submittedName>
        <fullName evidence="3">Uncharacterized protein</fullName>
    </submittedName>
</protein>
<keyword evidence="4" id="KW-1185">Reference proteome</keyword>
<reference evidence="3" key="1">
    <citation type="submission" date="2022-01" db="EMBL/GenBank/DDBJ databases">
        <title>Genome Sequence Resource for Two Populations of Ditylenchus destructor, the Migratory Endoparasitic Phytonematode.</title>
        <authorList>
            <person name="Zhang H."/>
            <person name="Lin R."/>
            <person name="Xie B."/>
        </authorList>
    </citation>
    <scope>NUCLEOTIDE SEQUENCE</scope>
    <source>
        <strain evidence="3">BazhouSP</strain>
    </source>
</reference>
<feature type="signal peptide" evidence="1">
    <location>
        <begin position="1"/>
        <end position="19"/>
    </location>
</feature>
<evidence type="ECO:0000313" key="2">
    <source>
        <dbReference type="EMBL" id="KAI1699938.1"/>
    </source>
</evidence>
<evidence type="ECO:0000256" key="1">
    <source>
        <dbReference type="SAM" id="SignalP"/>
    </source>
</evidence>
<organism evidence="3 4">
    <name type="scientific">Ditylenchus destructor</name>
    <dbReference type="NCBI Taxonomy" id="166010"/>
    <lineage>
        <taxon>Eukaryota</taxon>
        <taxon>Metazoa</taxon>
        <taxon>Ecdysozoa</taxon>
        <taxon>Nematoda</taxon>
        <taxon>Chromadorea</taxon>
        <taxon>Rhabditida</taxon>
        <taxon>Tylenchina</taxon>
        <taxon>Tylenchomorpha</taxon>
        <taxon>Sphaerularioidea</taxon>
        <taxon>Anguinidae</taxon>
        <taxon>Anguininae</taxon>
        <taxon>Ditylenchus</taxon>
    </lineage>
</organism>
<evidence type="ECO:0000313" key="3">
    <source>
        <dbReference type="EMBL" id="KAI1699940.1"/>
    </source>
</evidence>
<proteinExistence type="predicted"/>
<gene>
    <name evidence="2" type="ORF">DdX_17031</name>
    <name evidence="3" type="ORF">DdX_17033</name>
</gene>
<dbReference type="EMBL" id="JAKKPZ010000162">
    <property type="protein sequence ID" value="KAI1699940.1"/>
    <property type="molecule type" value="Genomic_DNA"/>
</dbReference>
<keyword evidence="1" id="KW-0732">Signal</keyword>
<dbReference type="EMBL" id="JAKKPZ010000162">
    <property type="protein sequence ID" value="KAI1699938.1"/>
    <property type="molecule type" value="Genomic_DNA"/>
</dbReference>
<dbReference type="AlphaFoldDB" id="A0AAD4MM40"/>
<accession>A0AAD4MM40</accession>
<name>A0AAD4MM40_9BILA</name>
<feature type="chain" id="PRO_5042441224" evidence="1">
    <location>
        <begin position="20"/>
        <end position="245"/>
    </location>
</feature>
<evidence type="ECO:0000313" key="4">
    <source>
        <dbReference type="Proteomes" id="UP001201812"/>
    </source>
</evidence>
<sequence length="245" mass="27981">MELLIYSLLALMLVQRATTEFTGRESDDPKAWAREQHYRRTGMRLKDEVVQNEDERNREIAAYRTMSLPSCSKTCANDERFSHKYLVWCKVKGSEHYDILPCNPECNVGETRDGTVYLGEGTENVHEGVVDIGTGNENTESPPRESLFNRLTKSDELVDGRFRLSAECESCYFATDKQTNKTVVIKLQSAESSPDQKRLSLIYHELENVDGFRKESLPKGSFMFQGEQIVYLVLPGIFKGDEETN</sequence>
<comment type="caution">
    <text evidence="3">The sequence shown here is derived from an EMBL/GenBank/DDBJ whole genome shotgun (WGS) entry which is preliminary data.</text>
</comment>
<dbReference type="Proteomes" id="UP001201812">
    <property type="component" value="Unassembled WGS sequence"/>
</dbReference>